<gene>
    <name evidence="2" type="ordered locus">Mchl_3415</name>
</gene>
<dbReference type="Gene3D" id="1.10.10.10">
    <property type="entry name" value="Winged helix-like DNA-binding domain superfamily/Winged helix DNA-binding domain"/>
    <property type="match status" value="1"/>
</dbReference>
<dbReference type="InterPro" id="IPR035965">
    <property type="entry name" value="PAS-like_dom_sf"/>
</dbReference>
<accession>B7KUK6</accession>
<reference evidence="2 3" key="2">
    <citation type="journal article" date="2012" name="J. Bacteriol.">
        <title>Complete genome sequences of six strains of the genus Methylobacterium.</title>
        <authorList>
            <person name="Marx C.J."/>
            <person name="Bringel F."/>
            <person name="Chistoserdova L."/>
            <person name="Moulin L."/>
            <person name="Farhan Ul Haque M."/>
            <person name="Fleischman D.E."/>
            <person name="Gruffaz C."/>
            <person name="Jourand P."/>
            <person name="Knief C."/>
            <person name="Lee M.C."/>
            <person name="Muller E.E."/>
            <person name="Nadalig T."/>
            <person name="Peyraud R."/>
            <person name="Roselli S."/>
            <person name="Russ L."/>
            <person name="Goodwin L.A."/>
            <person name="Ivanova N."/>
            <person name="Kyrpides N."/>
            <person name="Lajus A."/>
            <person name="Land M.L."/>
            <person name="Medigue C."/>
            <person name="Mikhailova N."/>
            <person name="Nolan M."/>
            <person name="Woyke T."/>
            <person name="Stolyar S."/>
            <person name="Vorholt J.A."/>
            <person name="Vuilleumier S."/>
        </authorList>
    </citation>
    <scope>NUCLEOTIDE SEQUENCE [LARGE SCALE GENOMIC DNA]</scope>
    <source>
        <strain evidence="3">CM4 / NCIMB 13688</strain>
    </source>
</reference>
<dbReference type="Gene3D" id="3.30.450.20">
    <property type="entry name" value="PAS domain"/>
    <property type="match status" value="1"/>
</dbReference>
<dbReference type="SUPFAM" id="SSF46894">
    <property type="entry name" value="C-terminal effector domain of the bipartite response regulators"/>
    <property type="match status" value="1"/>
</dbReference>
<dbReference type="SMART" id="SM00421">
    <property type="entry name" value="HTH_LUXR"/>
    <property type="match status" value="1"/>
</dbReference>
<dbReference type="InterPro" id="IPR036388">
    <property type="entry name" value="WH-like_DNA-bd_sf"/>
</dbReference>
<proteinExistence type="predicted"/>
<reference evidence="3" key="1">
    <citation type="submission" date="2008-12" db="EMBL/GenBank/DDBJ databases">
        <title>Complete sequence of chromosome of Methylobacterium chloromethanicum CM4.</title>
        <authorList>
            <consortium name="US DOE Joint Genome Institute"/>
            <person name="Lucas S."/>
            <person name="Copeland A."/>
            <person name="Lapidus A."/>
            <person name="Glavina del Rio T."/>
            <person name="Dalin E."/>
            <person name="Tice H."/>
            <person name="Bruce D."/>
            <person name="Goodwin L."/>
            <person name="Pitluck S."/>
            <person name="Chertkov O."/>
            <person name="Brettin T."/>
            <person name="Detter J.C."/>
            <person name="Han C."/>
            <person name="Larimer F."/>
            <person name="Land M."/>
            <person name="Hauser L."/>
            <person name="Kyrpides N."/>
            <person name="Mikhailova N."/>
            <person name="Marx C."/>
            <person name="Richardson P."/>
        </authorList>
    </citation>
    <scope>NUCLEOTIDE SEQUENCE [LARGE SCALE GENOMIC DNA]</scope>
    <source>
        <strain evidence="3">CM4 / NCIMB 13688</strain>
    </source>
</reference>
<evidence type="ECO:0000313" key="2">
    <source>
        <dbReference type="EMBL" id="ACK84235.1"/>
    </source>
</evidence>
<dbReference type="AlphaFoldDB" id="B7KUK6"/>
<sequence length="394" mass="42726">MGSGGADLTESGRHLSCRSMPSFDPLALIDACYAAAVEPETWSDALDGIADAVGARGAVIVSHDPARTAQTLASERIADVNLDYGVGGWWQHDTRIRLGRERGIMRPGMVTVDEMYLTAEEKRADPFFQHFIDRHRLANLCAYVGADPMDRHTLSFSASRDVRNGSFEGAEIERMGLVGPHVIRAFRLTALVGEMRREAEGLTSALERMRAGIVVLDVRGRVRLVSPVAERLAAGYLALRTGAEPEAAEPIDSARFGRFLADVLPERSWPRQETILLRRRGGGRPLYVEALPLRGADPFPVAGAGLGGGVVLLLRDLLAPSTRPIEPLLEQLGLTRAEARVAALVGRGAAPREVAEQLAVGESTVRSQLKAVYGKLAIRRQSELAVFITRLDSL</sequence>
<dbReference type="InterPro" id="IPR000792">
    <property type="entry name" value="Tscrpt_reg_LuxR_C"/>
</dbReference>
<evidence type="ECO:0000259" key="1">
    <source>
        <dbReference type="SMART" id="SM00421"/>
    </source>
</evidence>
<dbReference type="SUPFAM" id="SSF55785">
    <property type="entry name" value="PYP-like sensor domain (PAS domain)"/>
    <property type="match status" value="1"/>
</dbReference>
<protein>
    <submittedName>
        <fullName evidence="2">Transcriptional regulator, LuxR family</fullName>
    </submittedName>
</protein>
<evidence type="ECO:0000313" key="3">
    <source>
        <dbReference type="Proteomes" id="UP000002385"/>
    </source>
</evidence>
<name>B7KUK6_METC4</name>
<dbReference type="KEGG" id="mch:Mchl_3415"/>
<dbReference type="PRINTS" id="PR00038">
    <property type="entry name" value="HTHLUXR"/>
</dbReference>
<dbReference type="HOGENOM" id="CLU_037939_3_0_5"/>
<organism evidence="2 3">
    <name type="scientific">Methylorubrum extorquens (strain CM4 / NCIMB 13688)</name>
    <name type="common">Methylobacterium extorquens</name>
    <dbReference type="NCBI Taxonomy" id="440085"/>
    <lineage>
        <taxon>Bacteria</taxon>
        <taxon>Pseudomonadati</taxon>
        <taxon>Pseudomonadota</taxon>
        <taxon>Alphaproteobacteria</taxon>
        <taxon>Hyphomicrobiales</taxon>
        <taxon>Methylobacteriaceae</taxon>
        <taxon>Methylorubrum</taxon>
    </lineage>
</organism>
<dbReference type="EMBL" id="CP001298">
    <property type="protein sequence ID" value="ACK84235.1"/>
    <property type="molecule type" value="Genomic_DNA"/>
</dbReference>
<dbReference type="InterPro" id="IPR016032">
    <property type="entry name" value="Sig_transdc_resp-reg_C-effctor"/>
</dbReference>
<dbReference type="GO" id="GO:0006355">
    <property type="term" value="P:regulation of DNA-templated transcription"/>
    <property type="evidence" value="ECO:0007669"/>
    <property type="project" value="InterPro"/>
</dbReference>
<dbReference type="GO" id="GO:0003677">
    <property type="term" value="F:DNA binding"/>
    <property type="evidence" value="ECO:0007669"/>
    <property type="project" value="InterPro"/>
</dbReference>
<feature type="domain" description="HTH luxR-type" evidence="1">
    <location>
        <begin position="331"/>
        <end position="388"/>
    </location>
</feature>
<dbReference type="Proteomes" id="UP000002385">
    <property type="component" value="Chromosome"/>
</dbReference>